<keyword evidence="1" id="KW-1133">Transmembrane helix</keyword>
<sequence>MHYTGYFKAIAVLFFAVPLLMAYGNIKFRIRIGIFVLLFLALSITTVYNMHARILPFSSFLDKYTRLSQVVEDRRVECFENYISEVSVKQVRIKLAGLLDRFFGVDDLILVELEVTNTGENTYLSSKNFGSVHVSYHWVDADGKVVADGARSAILEEVLPGQKFSSTIVAPVPEDVVDIFLMPSLVQEGCSWFYLANPDSRTSPIIAITP</sequence>
<gene>
    <name evidence="2" type="ORF">GCM10022278_15310</name>
</gene>
<evidence type="ECO:0000313" key="3">
    <source>
        <dbReference type="Proteomes" id="UP001501337"/>
    </source>
</evidence>
<name>A0ABP7P1E6_9GAMM</name>
<keyword evidence="1" id="KW-0812">Transmembrane</keyword>
<comment type="caution">
    <text evidence="2">The sequence shown here is derived from an EMBL/GenBank/DDBJ whole genome shotgun (WGS) entry which is preliminary data.</text>
</comment>
<protein>
    <recommendedName>
        <fullName evidence="4">DUF4352 domain-containing protein</fullName>
    </recommendedName>
</protein>
<feature type="transmembrane region" description="Helical" evidence="1">
    <location>
        <begin position="30"/>
        <end position="50"/>
    </location>
</feature>
<evidence type="ECO:0000256" key="1">
    <source>
        <dbReference type="SAM" id="Phobius"/>
    </source>
</evidence>
<keyword evidence="1" id="KW-0472">Membrane</keyword>
<feature type="transmembrane region" description="Helical" evidence="1">
    <location>
        <begin position="6"/>
        <end position="23"/>
    </location>
</feature>
<keyword evidence="3" id="KW-1185">Reference proteome</keyword>
<reference evidence="3" key="1">
    <citation type="journal article" date="2019" name="Int. J. Syst. Evol. Microbiol.">
        <title>The Global Catalogue of Microorganisms (GCM) 10K type strain sequencing project: providing services to taxonomists for standard genome sequencing and annotation.</title>
        <authorList>
            <consortium name="The Broad Institute Genomics Platform"/>
            <consortium name="The Broad Institute Genome Sequencing Center for Infectious Disease"/>
            <person name="Wu L."/>
            <person name="Ma J."/>
        </authorList>
    </citation>
    <scope>NUCLEOTIDE SEQUENCE [LARGE SCALE GENOMIC DNA]</scope>
    <source>
        <strain evidence="3">JCM 17555</strain>
    </source>
</reference>
<proteinExistence type="predicted"/>
<dbReference type="EMBL" id="BAABBO010000007">
    <property type="protein sequence ID" value="GAA3957736.1"/>
    <property type="molecule type" value="Genomic_DNA"/>
</dbReference>
<evidence type="ECO:0000313" key="2">
    <source>
        <dbReference type="EMBL" id="GAA3957736.1"/>
    </source>
</evidence>
<dbReference type="Proteomes" id="UP001501337">
    <property type="component" value="Unassembled WGS sequence"/>
</dbReference>
<evidence type="ECO:0008006" key="4">
    <source>
        <dbReference type="Google" id="ProtNLM"/>
    </source>
</evidence>
<organism evidence="2 3">
    <name type="scientific">Allohahella marinimesophila</name>
    <dbReference type="NCBI Taxonomy" id="1054972"/>
    <lineage>
        <taxon>Bacteria</taxon>
        <taxon>Pseudomonadati</taxon>
        <taxon>Pseudomonadota</taxon>
        <taxon>Gammaproteobacteria</taxon>
        <taxon>Oceanospirillales</taxon>
        <taxon>Hahellaceae</taxon>
        <taxon>Allohahella</taxon>
    </lineage>
</organism>
<accession>A0ABP7P1E6</accession>